<dbReference type="EMBL" id="MPUH01000880">
    <property type="protein sequence ID" value="OMJ72699.1"/>
    <property type="molecule type" value="Genomic_DNA"/>
</dbReference>
<feature type="transmembrane region" description="Helical" evidence="1">
    <location>
        <begin position="6"/>
        <end position="28"/>
    </location>
</feature>
<sequence length="381" mass="43494">MNCKWIIAFFFLGFAWFVFQIIQLFDLAKELKIHSIEKCQKISIENPTEDLITYKNLVIGVASDIPTLFFKHHTASLATPGFLFAFDPAKNFYYRIKTHNFNTEYAFNPNGITIFNDKLYVLSHSFAKGGERIFVFALTMTTEIEADFVKSIEIDQNHGFYNSLTFVDEEHFFITQWSPFADMPEGRDFSFNSEIKRIWAIFSPCGTVKKCKVDGEKANCLEIMKGYVPNGIEIIGNNVFIADSVDKKVKVYEMNENLDLEFKDEVKLHYSPDNLRAYNGEIYTTGIFKSFDFISITEAFKSNSPLPLVPGTAGRIFFNGTKWVTQDLLTEDILSFPTGCTVANNIFILTGIVESNLLVCSLENLLIVNSIFKNMKKSDLK</sequence>
<evidence type="ECO:0008006" key="4">
    <source>
        <dbReference type="Google" id="ProtNLM"/>
    </source>
</evidence>
<keyword evidence="1" id="KW-1133">Transmembrane helix</keyword>
<dbReference type="PANTHER" id="PTHR11799:SF12">
    <property type="entry name" value="PARAOXONASE-RELATED"/>
    <property type="match status" value="1"/>
</dbReference>
<dbReference type="OrthoDB" id="432162at2759"/>
<reference evidence="2 3" key="1">
    <citation type="submission" date="2016-11" db="EMBL/GenBank/DDBJ databases">
        <title>The macronuclear genome of Stentor coeruleus: a giant cell with tiny introns.</title>
        <authorList>
            <person name="Slabodnick M."/>
            <person name="Ruby J.G."/>
            <person name="Reiff S.B."/>
            <person name="Swart E.C."/>
            <person name="Gosai S."/>
            <person name="Prabakaran S."/>
            <person name="Witkowska E."/>
            <person name="Larue G.E."/>
            <person name="Fisher S."/>
            <person name="Freeman R.M."/>
            <person name="Gunawardena J."/>
            <person name="Chu W."/>
            <person name="Stover N.A."/>
            <person name="Gregory B.D."/>
            <person name="Nowacki M."/>
            <person name="Derisi J."/>
            <person name="Roy S.W."/>
            <person name="Marshall W.F."/>
            <person name="Sood P."/>
        </authorList>
    </citation>
    <scope>NUCLEOTIDE SEQUENCE [LARGE SCALE GENOMIC DNA]</scope>
    <source>
        <strain evidence="2">WM001</strain>
    </source>
</reference>
<accession>A0A1R2B7E3</accession>
<evidence type="ECO:0000313" key="3">
    <source>
        <dbReference type="Proteomes" id="UP000187209"/>
    </source>
</evidence>
<name>A0A1R2B7E3_9CILI</name>
<keyword evidence="1" id="KW-0472">Membrane</keyword>
<keyword evidence="1" id="KW-0812">Transmembrane</keyword>
<dbReference type="AlphaFoldDB" id="A0A1R2B7E3"/>
<protein>
    <recommendedName>
        <fullName evidence="4">SMP-30/Gluconolactonase/LRE-like region domain-containing protein</fullName>
    </recommendedName>
</protein>
<dbReference type="InterPro" id="IPR011042">
    <property type="entry name" value="6-blade_b-propeller_TolB-like"/>
</dbReference>
<comment type="caution">
    <text evidence="2">The sequence shown here is derived from an EMBL/GenBank/DDBJ whole genome shotgun (WGS) entry which is preliminary data.</text>
</comment>
<dbReference type="PANTHER" id="PTHR11799">
    <property type="entry name" value="PARAOXONASE"/>
    <property type="match status" value="1"/>
</dbReference>
<proteinExistence type="predicted"/>
<evidence type="ECO:0000313" key="2">
    <source>
        <dbReference type="EMBL" id="OMJ72699.1"/>
    </source>
</evidence>
<keyword evidence="3" id="KW-1185">Reference proteome</keyword>
<organism evidence="2 3">
    <name type="scientific">Stentor coeruleus</name>
    <dbReference type="NCBI Taxonomy" id="5963"/>
    <lineage>
        <taxon>Eukaryota</taxon>
        <taxon>Sar</taxon>
        <taxon>Alveolata</taxon>
        <taxon>Ciliophora</taxon>
        <taxon>Postciliodesmatophora</taxon>
        <taxon>Heterotrichea</taxon>
        <taxon>Heterotrichida</taxon>
        <taxon>Stentoridae</taxon>
        <taxon>Stentor</taxon>
    </lineage>
</organism>
<gene>
    <name evidence="2" type="ORF">SteCoe_28798</name>
</gene>
<dbReference type="SUPFAM" id="SSF63829">
    <property type="entry name" value="Calcium-dependent phosphotriesterase"/>
    <property type="match status" value="1"/>
</dbReference>
<dbReference type="InterPro" id="IPR051288">
    <property type="entry name" value="Serum_paraoxonase/arylesterase"/>
</dbReference>
<evidence type="ECO:0000256" key="1">
    <source>
        <dbReference type="SAM" id="Phobius"/>
    </source>
</evidence>
<dbReference type="Proteomes" id="UP000187209">
    <property type="component" value="Unassembled WGS sequence"/>
</dbReference>
<dbReference type="Gene3D" id="2.120.10.30">
    <property type="entry name" value="TolB, C-terminal domain"/>
    <property type="match status" value="1"/>
</dbReference>